<dbReference type="EMBL" id="PYFQ01000012">
    <property type="protein sequence ID" value="PSK36218.1"/>
    <property type="molecule type" value="Genomic_DNA"/>
</dbReference>
<dbReference type="PANTHER" id="PTHR46181:SF3">
    <property type="entry name" value="MITOCHONDRIAL GLYCINE TRANSPORTER"/>
    <property type="match status" value="1"/>
</dbReference>
<evidence type="ECO:0000313" key="14">
    <source>
        <dbReference type="Proteomes" id="UP000241107"/>
    </source>
</evidence>
<evidence type="ECO:0000256" key="8">
    <source>
        <dbReference type="ARBA" id="ARBA00023136"/>
    </source>
</evidence>
<proteinExistence type="inferred from homology"/>
<feature type="domain" description="Prenyltransferase alpha-alpha toroid" evidence="12">
    <location>
        <begin position="3"/>
        <end position="363"/>
    </location>
</feature>
<dbReference type="InterPro" id="IPR023395">
    <property type="entry name" value="MCP_dom_sf"/>
</dbReference>
<dbReference type="SUPFAM" id="SSF48239">
    <property type="entry name" value="Terpenoid cyclases/Protein prenyltransferases"/>
    <property type="match status" value="1"/>
</dbReference>
<feature type="repeat" description="Solcar" evidence="11">
    <location>
        <begin position="610"/>
        <end position="697"/>
    </location>
</feature>
<dbReference type="PROSITE" id="PS50920">
    <property type="entry name" value="SOLCAR"/>
    <property type="match status" value="3"/>
</dbReference>
<feature type="repeat" description="Solcar" evidence="11">
    <location>
        <begin position="503"/>
        <end position="592"/>
    </location>
</feature>
<dbReference type="Pfam" id="PF00432">
    <property type="entry name" value="Prenyltrans"/>
    <property type="match status" value="1"/>
</dbReference>
<dbReference type="RefSeq" id="XP_024712338.1">
    <property type="nucleotide sequence ID" value="XM_024859366.1"/>
</dbReference>
<comment type="catalytic activity">
    <reaction evidence="9 10">
        <text>glycine(in) = glycine(out)</text>
        <dbReference type="Rhea" id="RHEA:70715"/>
        <dbReference type="ChEBI" id="CHEBI:57305"/>
    </reaction>
</comment>
<comment type="similarity">
    <text evidence="10">Belongs to the mitochondrial carrier (TC 2.A.29) family. SLC25A38 subfamily.</text>
</comment>
<dbReference type="SUPFAM" id="SSF103506">
    <property type="entry name" value="Mitochondrial carrier"/>
    <property type="match status" value="1"/>
</dbReference>
<dbReference type="Gene3D" id="1.50.40.10">
    <property type="entry name" value="Mitochondrial carrier domain"/>
    <property type="match status" value="1"/>
</dbReference>
<dbReference type="InterPro" id="IPR008930">
    <property type="entry name" value="Terpenoid_cyclase/PrenylTrfase"/>
</dbReference>
<evidence type="ECO:0000256" key="1">
    <source>
        <dbReference type="ARBA" id="ARBA00004141"/>
    </source>
</evidence>
<keyword evidence="5 10" id="KW-0999">Mitochondrion inner membrane</keyword>
<keyword evidence="3 10" id="KW-0812">Transmembrane</keyword>
<dbReference type="Gene3D" id="1.50.10.20">
    <property type="match status" value="1"/>
</dbReference>
<accession>A0A2P7YJR1</accession>
<dbReference type="Pfam" id="PF00153">
    <property type="entry name" value="Mito_carr"/>
    <property type="match status" value="3"/>
</dbReference>
<evidence type="ECO:0000256" key="5">
    <source>
        <dbReference type="ARBA" id="ARBA00022792"/>
    </source>
</evidence>
<evidence type="ECO:0000256" key="2">
    <source>
        <dbReference type="ARBA" id="ARBA00022448"/>
    </source>
</evidence>
<keyword evidence="4 10" id="KW-0677">Repeat</keyword>
<comment type="function">
    <text evidence="10">Mitochondrial glycine transporter that imports glycine into the mitochondrial matrix. Plays an important role in providing glycine for the first enzymatic step in heme biosynthesis, the condensation of glycine with succinyl-CoA to produce 5-aminolevulinate (ALA) in the miochondrial matrix.</text>
</comment>
<keyword evidence="6 10" id="KW-1133">Transmembrane helix</keyword>
<evidence type="ECO:0000259" key="12">
    <source>
        <dbReference type="Pfam" id="PF00432"/>
    </source>
</evidence>
<evidence type="ECO:0000256" key="11">
    <source>
        <dbReference type="PROSITE-ProRule" id="PRU00282"/>
    </source>
</evidence>
<keyword evidence="14" id="KW-1185">Reference proteome</keyword>
<evidence type="ECO:0000313" key="13">
    <source>
        <dbReference type="EMBL" id="PSK36218.1"/>
    </source>
</evidence>
<evidence type="ECO:0000256" key="7">
    <source>
        <dbReference type="ARBA" id="ARBA00023128"/>
    </source>
</evidence>
<dbReference type="PANTHER" id="PTHR46181">
    <property type="entry name" value="MITOCHONDRIAL GLYCINE TRANSPORTER"/>
    <property type="match status" value="1"/>
</dbReference>
<name>A0A2P7YJR1_9ASCO</name>
<dbReference type="VEuPathDB" id="FungiDB:C7M61_004037"/>
<evidence type="ECO:0000256" key="3">
    <source>
        <dbReference type="ARBA" id="ARBA00022692"/>
    </source>
</evidence>
<comment type="subcellular location">
    <subcellularLocation>
        <location evidence="1">Membrane</location>
        <topology evidence="1">Multi-pass membrane protein</topology>
    </subcellularLocation>
    <subcellularLocation>
        <location evidence="10">Mitochondrion inner membrane</location>
        <topology evidence="10">Multi-pass membrane protein</topology>
    </subcellularLocation>
</comment>
<reference evidence="13 14" key="1">
    <citation type="submission" date="2018-03" db="EMBL/GenBank/DDBJ databases">
        <title>Candida pseudohaemulonii genome assembly and annotation.</title>
        <authorList>
            <person name="Munoz J.F."/>
            <person name="Gade L.G."/>
            <person name="Chow N.A."/>
            <person name="Litvintseva A.P."/>
            <person name="Loparev V.N."/>
            <person name="Cuomo C.A."/>
        </authorList>
    </citation>
    <scope>NUCLEOTIDE SEQUENCE [LARGE SCALE GENOMIC DNA]</scope>
    <source>
        <strain evidence="13 14">B12108</strain>
    </source>
</reference>
<dbReference type="AlphaFoldDB" id="A0A2P7YJR1"/>
<dbReference type="InterPro" id="IPR030847">
    <property type="entry name" value="Hem25/SLC25A38"/>
</dbReference>
<dbReference type="GO" id="GO:1904983">
    <property type="term" value="P:glycine import into mitochondrion"/>
    <property type="evidence" value="ECO:0007669"/>
    <property type="project" value="UniProtKB-UniRule"/>
</dbReference>
<dbReference type="InterPro" id="IPR018108">
    <property type="entry name" value="MCP_transmembrane"/>
</dbReference>
<gene>
    <name evidence="13" type="ORF">C7M61_004037</name>
</gene>
<protein>
    <recommendedName>
        <fullName evidence="10">Mitochondrial glycine transporter</fullName>
    </recommendedName>
    <alternativeName>
        <fullName evidence="10">Solute carrier family 25 member 38 homolog</fullName>
    </alternativeName>
</protein>
<evidence type="ECO:0000256" key="4">
    <source>
        <dbReference type="ARBA" id="ARBA00022737"/>
    </source>
</evidence>
<sequence>MSFLAEKHANYFRLCLKSMPAKAQSEDSNKLALIYFTVHGLALLGRLEKDIDREAAVADIYAYLIPSYDGEISGFRSSQTFALDEKNADYDLPNLLATFFALATLLAFEEDFSKKLDRDRIMRFVSRCQIREGENKGSFRPVIDPKGQPWGESDLRLCYIAAGIRKMLGYDKLENRPFDIDVSSLEAFILDKVNFNGGLSSSSHTESHSGLTFCGIAALRLLGTDLSAPKHSEWVELTKQWLVHRQVDYPAGLYKGTSYEYYQECDIGGFNGRENKFADTCYLWWVVGLLNLLSEDGVGLINDQGLLDYLLDRTQHKLIGGFAKDTEAFPDPFHSFLAVCSVSLLKHSLHLSIEGSDVLEPVDGELHCFLLGANLPKDLLMDHEQTPPAPKASLEAKVPTTTIHLISGGTAGLISAFTLQPLDLLKTRLQQQRRSNTGLQTSISKELKKLANIKDLWRGALPSTLRTSVGAGLYFTILSQTRTYLASLKQVSEKSSSSVLPKLSHAENLATGFVVRAAVGIITMPITIIKTRFESNLYNYNSMYEGFEGIYNEGEGPKGSFRNFFKGTAATLARDCPYAGLYVLFYESFKNDVMPQLIVPFKASIPDNYLASVTNSLSAVLAALVATSITAPFDAVKTRLQLIVSVGKPPTIWAATRQIMLEPGGARNLFNGLSLRLGRKGLSAGISWCIYEELLKFL</sequence>
<feature type="repeat" description="Solcar" evidence="11">
    <location>
        <begin position="399"/>
        <end position="484"/>
    </location>
</feature>
<dbReference type="HAMAP" id="MF_03064">
    <property type="entry name" value="SLC25A38"/>
    <property type="match status" value="1"/>
</dbReference>
<dbReference type="OrthoDB" id="24893at2759"/>
<keyword evidence="8 10" id="KW-0472">Membrane</keyword>
<keyword evidence="7 10" id="KW-0496">Mitochondrion</keyword>
<dbReference type="GO" id="GO:0005743">
    <property type="term" value="C:mitochondrial inner membrane"/>
    <property type="evidence" value="ECO:0007669"/>
    <property type="project" value="UniProtKB-SubCell"/>
</dbReference>
<evidence type="ECO:0000256" key="10">
    <source>
        <dbReference type="HAMAP-Rule" id="MF_03064"/>
    </source>
</evidence>
<comment type="caution">
    <text evidence="13">The sequence shown here is derived from an EMBL/GenBank/DDBJ whole genome shotgun (WGS) entry which is preliminary data.</text>
</comment>
<dbReference type="GO" id="GO:0015187">
    <property type="term" value="F:glycine transmembrane transporter activity"/>
    <property type="evidence" value="ECO:0007669"/>
    <property type="project" value="UniProtKB-UniRule"/>
</dbReference>
<keyword evidence="2 10" id="KW-0813">Transport</keyword>
<organism evidence="13 14">
    <name type="scientific">Candidozyma pseudohaemuli</name>
    <dbReference type="NCBI Taxonomy" id="418784"/>
    <lineage>
        <taxon>Eukaryota</taxon>
        <taxon>Fungi</taxon>
        <taxon>Dikarya</taxon>
        <taxon>Ascomycota</taxon>
        <taxon>Saccharomycotina</taxon>
        <taxon>Pichiomycetes</taxon>
        <taxon>Metschnikowiaceae</taxon>
        <taxon>Candidozyma</taxon>
    </lineage>
</organism>
<dbReference type="GeneID" id="36567425"/>
<dbReference type="InterPro" id="IPR001330">
    <property type="entry name" value="Prenyltrans"/>
</dbReference>
<evidence type="ECO:0000256" key="9">
    <source>
        <dbReference type="ARBA" id="ARBA00034060"/>
    </source>
</evidence>
<dbReference type="Proteomes" id="UP000241107">
    <property type="component" value="Unassembled WGS sequence"/>
</dbReference>
<dbReference type="GO" id="GO:0003824">
    <property type="term" value="F:catalytic activity"/>
    <property type="evidence" value="ECO:0007669"/>
    <property type="project" value="InterPro"/>
</dbReference>
<evidence type="ECO:0000256" key="6">
    <source>
        <dbReference type="ARBA" id="ARBA00022989"/>
    </source>
</evidence>